<reference evidence="2 3" key="1">
    <citation type="submission" date="2023-11" db="EMBL/GenBank/DDBJ databases">
        <title>Halocaridina rubra genome assembly.</title>
        <authorList>
            <person name="Smith C."/>
        </authorList>
    </citation>
    <scope>NUCLEOTIDE SEQUENCE [LARGE SCALE GENOMIC DNA]</scope>
    <source>
        <strain evidence="2">EP-1</strain>
        <tissue evidence="2">Whole</tissue>
    </source>
</reference>
<dbReference type="AlphaFoldDB" id="A0AAN9AFF0"/>
<proteinExistence type="predicted"/>
<accession>A0AAN9AFF0</accession>
<feature type="region of interest" description="Disordered" evidence="1">
    <location>
        <begin position="11"/>
        <end position="30"/>
    </location>
</feature>
<keyword evidence="3" id="KW-1185">Reference proteome</keyword>
<feature type="compositionally biased region" description="Basic and acidic residues" evidence="1">
    <location>
        <begin position="17"/>
        <end position="30"/>
    </location>
</feature>
<feature type="non-terminal residue" evidence="2">
    <location>
        <position position="1"/>
    </location>
</feature>
<evidence type="ECO:0000256" key="1">
    <source>
        <dbReference type="SAM" id="MobiDB-lite"/>
    </source>
</evidence>
<name>A0AAN9AFF0_HALRR</name>
<evidence type="ECO:0000313" key="3">
    <source>
        <dbReference type="Proteomes" id="UP001381693"/>
    </source>
</evidence>
<dbReference type="EMBL" id="JAXCGZ010002842">
    <property type="protein sequence ID" value="KAK7083542.1"/>
    <property type="molecule type" value="Genomic_DNA"/>
</dbReference>
<dbReference type="Proteomes" id="UP001381693">
    <property type="component" value="Unassembled WGS sequence"/>
</dbReference>
<comment type="caution">
    <text evidence="2">The sequence shown here is derived from an EMBL/GenBank/DDBJ whole genome shotgun (WGS) entry which is preliminary data.</text>
</comment>
<evidence type="ECO:0000313" key="2">
    <source>
        <dbReference type="EMBL" id="KAK7083542.1"/>
    </source>
</evidence>
<organism evidence="2 3">
    <name type="scientific">Halocaridina rubra</name>
    <name type="common">Hawaiian red shrimp</name>
    <dbReference type="NCBI Taxonomy" id="373956"/>
    <lineage>
        <taxon>Eukaryota</taxon>
        <taxon>Metazoa</taxon>
        <taxon>Ecdysozoa</taxon>
        <taxon>Arthropoda</taxon>
        <taxon>Crustacea</taxon>
        <taxon>Multicrustacea</taxon>
        <taxon>Malacostraca</taxon>
        <taxon>Eumalacostraca</taxon>
        <taxon>Eucarida</taxon>
        <taxon>Decapoda</taxon>
        <taxon>Pleocyemata</taxon>
        <taxon>Caridea</taxon>
        <taxon>Atyoidea</taxon>
        <taxon>Atyidae</taxon>
        <taxon>Halocaridina</taxon>
    </lineage>
</organism>
<protein>
    <submittedName>
        <fullName evidence="2">Uncharacterized protein</fullName>
    </submittedName>
</protein>
<gene>
    <name evidence="2" type="ORF">SK128_018945</name>
</gene>
<sequence length="74" mass="8882">SVVPRVHISHRYKKNRHSGETRKESNFSEKRKPMAKILRIHRFNSYQTRAMVRLLYPTWTLNSFPVFTTVLKPL</sequence>